<sequence length="78" mass="8912">MQAFTTSKHANTIGENITLAMTCEVQTFEVGKDRVRLVRPIEDIHVELVPPTNNGRTQGIFKMMWSVLERSLRILTQL</sequence>
<dbReference type="EMBL" id="QJKJ01000551">
    <property type="protein sequence ID" value="RDY11953.1"/>
    <property type="molecule type" value="Genomic_DNA"/>
</dbReference>
<dbReference type="Proteomes" id="UP000257109">
    <property type="component" value="Unassembled WGS sequence"/>
</dbReference>
<accession>A0A371IA91</accession>
<dbReference type="AlphaFoldDB" id="A0A371IA91"/>
<comment type="caution">
    <text evidence="1">The sequence shown here is derived from an EMBL/GenBank/DDBJ whole genome shotgun (WGS) entry which is preliminary data.</text>
</comment>
<keyword evidence="2" id="KW-1185">Reference proteome</keyword>
<proteinExistence type="predicted"/>
<evidence type="ECO:0000313" key="1">
    <source>
        <dbReference type="EMBL" id="RDY11953.1"/>
    </source>
</evidence>
<name>A0A371IA91_MUCPR</name>
<protein>
    <submittedName>
        <fullName evidence="1">Uncharacterized protein</fullName>
    </submittedName>
</protein>
<evidence type="ECO:0000313" key="2">
    <source>
        <dbReference type="Proteomes" id="UP000257109"/>
    </source>
</evidence>
<reference evidence="1" key="1">
    <citation type="submission" date="2018-05" db="EMBL/GenBank/DDBJ databases">
        <title>Draft genome of Mucuna pruriens seed.</title>
        <authorList>
            <person name="Nnadi N.E."/>
            <person name="Vos R."/>
            <person name="Hasami M.H."/>
            <person name="Devisetty U.K."/>
            <person name="Aguiy J.C."/>
        </authorList>
    </citation>
    <scope>NUCLEOTIDE SEQUENCE [LARGE SCALE GENOMIC DNA]</scope>
    <source>
        <strain evidence="1">JCA_2017</strain>
    </source>
</reference>
<gene>
    <name evidence="1" type="ORF">CR513_03322</name>
</gene>
<organism evidence="1 2">
    <name type="scientific">Mucuna pruriens</name>
    <name type="common">Velvet bean</name>
    <name type="synonym">Dolichos pruriens</name>
    <dbReference type="NCBI Taxonomy" id="157652"/>
    <lineage>
        <taxon>Eukaryota</taxon>
        <taxon>Viridiplantae</taxon>
        <taxon>Streptophyta</taxon>
        <taxon>Embryophyta</taxon>
        <taxon>Tracheophyta</taxon>
        <taxon>Spermatophyta</taxon>
        <taxon>Magnoliopsida</taxon>
        <taxon>eudicotyledons</taxon>
        <taxon>Gunneridae</taxon>
        <taxon>Pentapetalae</taxon>
        <taxon>rosids</taxon>
        <taxon>fabids</taxon>
        <taxon>Fabales</taxon>
        <taxon>Fabaceae</taxon>
        <taxon>Papilionoideae</taxon>
        <taxon>50 kb inversion clade</taxon>
        <taxon>NPAAA clade</taxon>
        <taxon>indigoferoid/millettioid clade</taxon>
        <taxon>Phaseoleae</taxon>
        <taxon>Mucuna</taxon>
    </lineage>
</organism>
<feature type="non-terminal residue" evidence="1">
    <location>
        <position position="1"/>
    </location>
</feature>